<dbReference type="EMBL" id="BSVB01000001">
    <property type="protein sequence ID" value="GMA95353.1"/>
    <property type="molecule type" value="Genomic_DNA"/>
</dbReference>
<dbReference type="Proteomes" id="UP001157034">
    <property type="component" value="Unassembled WGS sequence"/>
</dbReference>
<reference evidence="2" key="1">
    <citation type="journal article" date="2019" name="Int. J. Syst. Evol. Microbiol.">
        <title>The Global Catalogue of Microorganisms (GCM) 10K type strain sequencing project: providing services to taxonomists for standard genome sequencing and annotation.</title>
        <authorList>
            <consortium name="The Broad Institute Genomics Platform"/>
            <consortium name="The Broad Institute Genome Sequencing Center for Infectious Disease"/>
            <person name="Wu L."/>
            <person name="Ma J."/>
        </authorList>
    </citation>
    <scope>NUCLEOTIDE SEQUENCE [LARGE SCALE GENOMIC DNA]</scope>
    <source>
        <strain evidence="2">NBRC 108894</strain>
    </source>
</reference>
<evidence type="ECO:0000313" key="2">
    <source>
        <dbReference type="Proteomes" id="UP001157034"/>
    </source>
</evidence>
<name>A0ABQ6K402_9MICO</name>
<keyword evidence="2" id="KW-1185">Reference proteome</keyword>
<accession>A0ABQ6K402</accession>
<organism evidence="1 2">
    <name type="scientific">Pseudolysinimonas kribbensis</name>
    <dbReference type="NCBI Taxonomy" id="433641"/>
    <lineage>
        <taxon>Bacteria</taxon>
        <taxon>Bacillati</taxon>
        <taxon>Actinomycetota</taxon>
        <taxon>Actinomycetes</taxon>
        <taxon>Micrococcales</taxon>
        <taxon>Microbacteriaceae</taxon>
        <taxon>Pseudolysinimonas</taxon>
    </lineage>
</organism>
<evidence type="ECO:0000313" key="1">
    <source>
        <dbReference type="EMBL" id="GMA95353.1"/>
    </source>
</evidence>
<dbReference type="RefSeq" id="WP_284254127.1">
    <property type="nucleotide sequence ID" value="NZ_BAAAQO010000002.1"/>
</dbReference>
<protein>
    <submittedName>
        <fullName evidence="1">Uncharacterized protein</fullName>
    </submittedName>
</protein>
<comment type="caution">
    <text evidence="1">The sequence shown here is derived from an EMBL/GenBank/DDBJ whole genome shotgun (WGS) entry which is preliminary data.</text>
</comment>
<gene>
    <name evidence="1" type="ORF">GCM10025881_21770</name>
</gene>
<sequence length="111" mass="11486">MTEDARSHAELAAALRERVLASGVLAPDLRRGILARGGGGSIPVDAPYDELVRQIAGASFRVVDRQVDEVREAAGSQKAAFEVVLTACIGAGLSRWDAASAAIDEATDAPA</sequence>
<proteinExistence type="predicted"/>